<dbReference type="InterPro" id="IPR001810">
    <property type="entry name" value="F-box_dom"/>
</dbReference>
<organism evidence="3 4">
    <name type="scientific">Trapa incisa</name>
    <dbReference type="NCBI Taxonomy" id="236973"/>
    <lineage>
        <taxon>Eukaryota</taxon>
        <taxon>Viridiplantae</taxon>
        <taxon>Streptophyta</taxon>
        <taxon>Embryophyta</taxon>
        <taxon>Tracheophyta</taxon>
        <taxon>Spermatophyta</taxon>
        <taxon>Magnoliopsida</taxon>
        <taxon>eudicotyledons</taxon>
        <taxon>Gunneridae</taxon>
        <taxon>Pentapetalae</taxon>
        <taxon>rosids</taxon>
        <taxon>malvids</taxon>
        <taxon>Myrtales</taxon>
        <taxon>Lythraceae</taxon>
        <taxon>Trapa</taxon>
    </lineage>
</organism>
<accession>A0AAN7JSI3</accession>
<dbReference type="Pfam" id="PF13474">
    <property type="entry name" value="SnoaL_3"/>
    <property type="match status" value="1"/>
</dbReference>
<dbReference type="CDD" id="cd22117">
    <property type="entry name" value="F-box_FBXL4"/>
    <property type="match status" value="1"/>
</dbReference>
<dbReference type="Pfam" id="PF12937">
    <property type="entry name" value="F-box-like"/>
    <property type="match status" value="1"/>
</dbReference>
<dbReference type="InterPro" id="IPR032710">
    <property type="entry name" value="NTF2-like_dom_sf"/>
</dbReference>
<dbReference type="PROSITE" id="PS50181">
    <property type="entry name" value="FBOX"/>
    <property type="match status" value="1"/>
</dbReference>
<evidence type="ECO:0000259" key="2">
    <source>
        <dbReference type="PROSITE" id="PS50181"/>
    </source>
</evidence>
<dbReference type="InterPro" id="IPR036047">
    <property type="entry name" value="F-box-like_dom_sf"/>
</dbReference>
<name>A0AAN7JSI3_9MYRT</name>
<evidence type="ECO:0000256" key="1">
    <source>
        <dbReference type="SAM" id="Phobius"/>
    </source>
</evidence>
<keyword evidence="1" id="KW-0472">Membrane</keyword>
<evidence type="ECO:0000313" key="3">
    <source>
        <dbReference type="EMBL" id="KAK4752227.1"/>
    </source>
</evidence>
<dbReference type="AlphaFoldDB" id="A0AAN7JSI3"/>
<dbReference type="PANTHER" id="PTHR47124">
    <property type="entry name" value="F-BOX PROTEIN SKIP8"/>
    <property type="match status" value="1"/>
</dbReference>
<dbReference type="PANTHER" id="PTHR47124:SF1">
    <property type="entry name" value="F-BOX PROTEIN SKIP8"/>
    <property type="match status" value="1"/>
</dbReference>
<proteinExistence type="predicted"/>
<protein>
    <recommendedName>
        <fullName evidence="2">F-box domain-containing protein</fullName>
    </recommendedName>
</protein>
<dbReference type="Proteomes" id="UP001345219">
    <property type="component" value="Chromosome 16"/>
</dbReference>
<keyword evidence="1" id="KW-1133">Transmembrane helix</keyword>
<gene>
    <name evidence="3" type="ORF">SAY87_021025</name>
</gene>
<dbReference type="Gene3D" id="3.10.450.50">
    <property type="match status" value="1"/>
</dbReference>
<dbReference type="Gene3D" id="1.20.1280.50">
    <property type="match status" value="1"/>
</dbReference>
<dbReference type="InterPro" id="IPR044260">
    <property type="entry name" value="SKIP8-like"/>
</dbReference>
<reference evidence="3 4" key="1">
    <citation type="journal article" date="2023" name="Hortic Res">
        <title>Pangenome of water caltrop reveals structural variations and asymmetric subgenome divergence after allopolyploidization.</title>
        <authorList>
            <person name="Zhang X."/>
            <person name="Chen Y."/>
            <person name="Wang L."/>
            <person name="Yuan Y."/>
            <person name="Fang M."/>
            <person name="Shi L."/>
            <person name="Lu R."/>
            <person name="Comes H.P."/>
            <person name="Ma Y."/>
            <person name="Chen Y."/>
            <person name="Huang G."/>
            <person name="Zhou Y."/>
            <person name="Zheng Z."/>
            <person name="Qiu Y."/>
        </authorList>
    </citation>
    <scope>NUCLEOTIDE SEQUENCE [LARGE SCALE GENOMIC DNA]</scope>
    <source>
        <tissue evidence="3">Roots</tissue>
    </source>
</reference>
<feature type="transmembrane region" description="Helical" evidence="1">
    <location>
        <begin position="15"/>
        <end position="34"/>
    </location>
</feature>
<dbReference type="SUPFAM" id="SSF81383">
    <property type="entry name" value="F-box domain"/>
    <property type="match status" value="1"/>
</dbReference>
<dbReference type="EMBL" id="JAXIOK010000016">
    <property type="protein sequence ID" value="KAK4752227.1"/>
    <property type="molecule type" value="Genomic_DNA"/>
</dbReference>
<sequence>MEILSSSLTLSLQLYFHYYLVAAAATVLCLLLTVRSSKLRRKSRKSDASSPVALERQTLCGFPCNCHSKDSFIHPNGETSLVADMMERAPVGVPERQSGASMMEQLVPEITTHALSYLDYPSLCRLSMTNSLMRKAANDDNAWKALYHKDFTLEQDNVKPINGWKAYYAMTRAIVNINSEFFDIIRERSISSMSRLWLNSDYVKCFHASGTLYSGYNAVIQSWQRGFNWDQGVNFQVRDVRVRVLSDMAWVTMKAFVDVDSFNMTNIFELHNGRWYLVHHHSSVMDVDGEVEQQQNMH</sequence>
<comment type="caution">
    <text evidence="3">The sequence shown here is derived from an EMBL/GenBank/DDBJ whole genome shotgun (WGS) entry which is preliminary data.</text>
</comment>
<dbReference type="SUPFAM" id="SSF54427">
    <property type="entry name" value="NTF2-like"/>
    <property type="match status" value="1"/>
</dbReference>
<feature type="domain" description="F-box" evidence="2">
    <location>
        <begin position="100"/>
        <end position="146"/>
    </location>
</feature>
<evidence type="ECO:0000313" key="4">
    <source>
        <dbReference type="Proteomes" id="UP001345219"/>
    </source>
</evidence>
<keyword evidence="1" id="KW-0812">Transmembrane</keyword>
<keyword evidence="4" id="KW-1185">Reference proteome</keyword>
<dbReference type="InterPro" id="IPR037401">
    <property type="entry name" value="SnoaL-like"/>
</dbReference>